<dbReference type="EMBL" id="PCVY01000044">
    <property type="protein sequence ID" value="PIQ86406.1"/>
    <property type="molecule type" value="Genomic_DNA"/>
</dbReference>
<comment type="caution">
    <text evidence="1">The sequence shown here is derived from an EMBL/GenBank/DDBJ whole genome shotgun (WGS) entry which is preliminary data.</text>
</comment>
<reference evidence="1 2" key="1">
    <citation type="submission" date="2017-09" db="EMBL/GenBank/DDBJ databases">
        <title>Depth-based differentiation of microbial function through sediment-hosted aquifers and enrichment of novel symbionts in the deep terrestrial subsurface.</title>
        <authorList>
            <person name="Probst A.J."/>
            <person name="Ladd B."/>
            <person name="Jarett J.K."/>
            <person name="Geller-Mcgrath D.E."/>
            <person name="Sieber C.M."/>
            <person name="Emerson J.B."/>
            <person name="Anantharaman K."/>
            <person name="Thomas B.C."/>
            <person name="Malmstrom R."/>
            <person name="Stieglmeier M."/>
            <person name="Klingl A."/>
            <person name="Woyke T."/>
            <person name="Ryan C.M."/>
            <person name="Banfield J.F."/>
        </authorList>
    </citation>
    <scope>NUCLEOTIDE SEQUENCE [LARGE SCALE GENOMIC DNA]</scope>
    <source>
        <strain evidence="1">CG11_big_fil_rev_8_21_14_0_20_45_26</strain>
    </source>
</reference>
<evidence type="ECO:0000313" key="2">
    <source>
        <dbReference type="Proteomes" id="UP000230859"/>
    </source>
</evidence>
<name>A0A2H0LPY3_9BACT</name>
<dbReference type="AlphaFoldDB" id="A0A2H0LPY3"/>
<protein>
    <recommendedName>
        <fullName evidence="3">Cthe-2314-like HEPN domain-containing protein</fullName>
    </recommendedName>
</protein>
<proteinExistence type="predicted"/>
<accession>A0A2H0LPY3</accession>
<dbReference type="Proteomes" id="UP000230859">
    <property type="component" value="Unassembled WGS sequence"/>
</dbReference>
<sequence length="219" mass="26000">MVDWSDVSDTTKDKEAHELYMAGSKNYCKLPDINKQQSKTGLLAFLRYDYKKTLLRTRYLYLDRIFNEKEKRLNGDDLNYAFFEPILICFPNLEFIGRLNFPHLYESSKKQNTSKVLKEMLTQMGKGYKDCAEKLVDWHRHALSHELRPDGFWTYDLNTEEKYGSPKWIGDDMMYLNVPHFIDSCLLEIEKFCSRLTDDSQSDEVMGKFSEYVLKRFVE</sequence>
<evidence type="ECO:0008006" key="3">
    <source>
        <dbReference type="Google" id="ProtNLM"/>
    </source>
</evidence>
<gene>
    <name evidence="1" type="ORF">COV74_04930</name>
</gene>
<organism evidence="1 2">
    <name type="scientific">Candidatus Abzuiibacterium crystallinum</name>
    <dbReference type="NCBI Taxonomy" id="1974748"/>
    <lineage>
        <taxon>Bacteria</taxon>
        <taxon>Pseudomonadati</taxon>
        <taxon>Candidatus Omnitrophota</taxon>
        <taxon>Candidatus Abzuiibacterium</taxon>
    </lineage>
</organism>
<evidence type="ECO:0000313" key="1">
    <source>
        <dbReference type="EMBL" id="PIQ86406.1"/>
    </source>
</evidence>